<feature type="compositionally biased region" description="Low complexity" evidence="6">
    <location>
        <begin position="297"/>
        <end position="324"/>
    </location>
</feature>
<keyword evidence="4" id="KW-0378">Hydrolase</keyword>
<dbReference type="GO" id="GO:0008745">
    <property type="term" value="F:N-acetylmuramoyl-L-alanine amidase activity"/>
    <property type="evidence" value="ECO:0007669"/>
    <property type="project" value="InterPro"/>
</dbReference>
<keyword evidence="7" id="KW-0732">Signal</keyword>
<dbReference type="PROSITE" id="PS51935">
    <property type="entry name" value="NLPC_P60"/>
    <property type="match status" value="1"/>
</dbReference>
<feature type="compositionally biased region" description="Low complexity" evidence="6">
    <location>
        <begin position="789"/>
        <end position="801"/>
    </location>
</feature>
<proteinExistence type="inferred from homology"/>
<comment type="similarity">
    <text evidence="2">Belongs to the N-acetylmuramoyl-L-alanine amidase 2 family.</text>
</comment>
<dbReference type="GO" id="GO:0008270">
    <property type="term" value="F:zinc ion binding"/>
    <property type="evidence" value="ECO:0007669"/>
    <property type="project" value="InterPro"/>
</dbReference>
<dbReference type="InterPro" id="IPR002502">
    <property type="entry name" value="Amidase_domain"/>
</dbReference>
<organism evidence="9 10">
    <name type="scientific">Brevibacterium senegalense</name>
    <dbReference type="NCBI Taxonomy" id="1033736"/>
    <lineage>
        <taxon>Bacteria</taxon>
        <taxon>Bacillati</taxon>
        <taxon>Actinomycetota</taxon>
        <taxon>Actinomycetes</taxon>
        <taxon>Micrococcales</taxon>
        <taxon>Brevibacteriaceae</taxon>
        <taxon>Brevibacterium</taxon>
    </lineage>
</organism>
<feature type="chain" id="PRO_5037594929" evidence="7">
    <location>
        <begin position="31"/>
        <end position="940"/>
    </location>
</feature>
<reference evidence="9" key="2">
    <citation type="submission" date="2021-09" db="EMBL/GenBank/DDBJ databases">
        <authorList>
            <person name="Gilroy R."/>
        </authorList>
    </citation>
    <scope>NUCLEOTIDE SEQUENCE</scope>
    <source>
        <strain evidence="9">ChiGjej5B5-7349</strain>
    </source>
</reference>
<feature type="compositionally biased region" description="Acidic residues" evidence="6">
    <location>
        <begin position="140"/>
        <end position="151"/>
    </location>
</feature>
<feature type="region of interest" description="Disordered" evidence="6">
    <location>
        <begin position="255"/>
        <end position="363"/>
    </location>
</feature>
<evidence type="ECO:0000256" key="2">
    <source>
        <dbReference type="ARBA" id="ARBA00007553"/>
    </source>
</evidence>
<evidence type="ECO:0000313" key="10">
    <source>
        <dbReference type="Proteomes" id="UP000784435"/>
    </source>
</evidence>
<comment type="caution">
    <text evidence="9">The sequence shown here is derived from an EMBL/GenBank/DDBJ whole genome shotgun (WGS) entry which is preliminary data.</text>
</comment>
<evidence type="ECO:0000256" key="1">
    <source>
        <dbReference type="ARBA" id="ARBA00007074"/>
    </source>
</evidence>
<evidence type="ECO:0000256" key="5">
    <source>
        <dbReference type="ARBA" id="ARBA00022807"/>
    </source>
</evidence>
<evidence type="ECO:0000256" key="7">
    <source>
        <dbReference type="SAM" id="SignalP"/>
    </source>
</evidence>
<dbReference type="Pfam" id="PF00877">
    <property type="entry name" value="NLPC_P60"/>
    <property type="match status" value="1"/>
</dbReference>
<keyword evidence="5" id="KW-0788">Thiol protease</keyword>
<protein>
    <submittedName>
        <fullName evidence="9">NlpC/P60 family protein</fullName>
    </submittedName>
</protein>
<dbReference type="GO" id="GO:0009253">
    <property type="term" value="P:peptidoglycan catabolic process"/>
    <property type="evidence" value="ECO:0007669"/>
    <property type="project" value="InterPro"/>
</dbReference>
<dbReference type="PANTHER" id="PTHR11022">
    <property type="entry name" value="PEPTIDOGLYCAN RECOGNITION PROTEIN"/>
    <property type="match status" value="1"/>
</dbReference>
<dbReference type="InterPro" id="IPR015510">
    <property type="entry name" value="PGRP"/>
</dbReference>
<feature type="region of interest" description="Disordered" evidence="6">
    <location>
        <begin position="528"/>
        <end position="575"/>
    </location>
</feature>
<feature type="compositionally biased region" description="Basic and acidic residues" evidence="6">
    <location>
        <begin position="813"/>
        <end position="827"/>
    </location>
</feature>
<feature type="compositionally biased region" description="Polar residues" evidence="6">
    <location>
        <begin position="106"/>
        <end position="117"/>
    </location>
</feature>
<dbReference type="InterPro" id="IPR013207">
    <property type="entry name" value="LGFP"/>
</dbReference>
<feature type="compositionally biased region" description="Low complexity" evidence="6">
    <location>
        <begin position="753"/>
        <end position="777"/>
    </location>
</feature>
<feature type="compositionally biased region" description="Basic and acidic residues" evidence="6">
    <location>
        <begin position="534"/>
        <end position="574"/>
    </location>
</feature>
<dbReference type="SUPFAM" id="SSF55846">
    <property type="entry name" value="N-acetylmuramoyl-L-alanine amidase-like"/>
    <property type="match status" value="1"/>
</dbReference>
<dbReference type="InterPro" id="IPR006619">
    <property type="entry name" value="PGRP_domain_met/bac"/>
</dbReference>
<dbReference type="GO" id="GO:0008234">
    <property type="term" value="F:cysteine-type peptidase activity"/>
    <property type="evidence" value="ECO:0007669"/>
    <property type="project" value="UniProtKB-KW"/>
</dbReference>
<feature type="compositionally biased region" description="Polar residues" evidence="6">
    <location>
        <begin position="326"/>
        <end position="341"/>
    </location>
</feature>
<dbReference type="CDD" id="cd06583">
    <property type="entry name" value="PGRP"/>
    <property type="match status" value="1"/>
</dbReference>
<dbReference type="GO" id="GO:0006508">
    <property type="term" value="P:proteolysis"/>
    <property type="evidence" value="ECO:0007669"/>
    <property type="project" value="UniProtKB-KW"/>
</dbReference>
<feature type="region of interest" description="Disordered" evidence="6">
    <location>
        <begin position="36"/>
        <end position="67"/>
    </location>
</feature>
<dbReference type="Pfam" id="PF08310">
    <property type="entry name" value="LGFP"/>
    <property type="match status" value="2"/>
</dbReference>
<sequence length="940" mass="98062">MRILIPSAAACAAAVMVTTIGLSSSTAAIAVPVNPDLSSTPITDIDTDGLDEAGARASSESTASASNRSLVNVPGLLRAPQDATTATNVSATPYAVGSGAFNAATTSLTDSSESAPSQDEDAPGLGDSGDASTDGSTPEESTESPEPEETDSPVVGSVTEETEDGVTIAAISDSVDVPAGNPSVVGVTYEGDTSVTFEVRTKSGDEWGAWTDLEVENIDEGGNGTEPFVVAGSDSVQLRVLGGPEAPSNAELVLVDPKSSAADAEAVEANQPVLPPQDDAGATEGDTEAPAEDAPGEEAPAADVPAVESDETGAANAQAATEATVRNASYTPGSSTVQNTAVKKVDKPSIGSRKSWGANERLRNGSPDYAGSLKAAIVHHTAGSNSYSAQDVPSILRGIYSFHTQGRGWSDVGYNVLADKYGRLWEGRAGGLSKNVIGAHAVGYNTGTFGISVMGTYDKSAPPKKTIDAVNHAIAWKLSKAGVSADARTSVGGRSIRTVSGHRDVGQTACPGDAFYSKMGGMRSAIVKMQKGGDTPEDKEKKEEKKKDEDKKKDDEKKDEQEESKTPIEEKYAGHVEQLGKPSGKEFDIAGGRGQKYAKGHIYWTKATGAHIVTGAIDDLVDKDLLQQIGFPTKDPKDGLKNDGVQQTFAKGAVHWTKATGAHATTGILQKYWKDKGYERGHLGYPTSALTVEDGRAEQTFQGARLVWAEGYGTTEFSPTGDLRGGVEDLNGTDGGDDGESGEDPSPEPTTEPSPSATPSASPTPSQTPSASPTPSEEPSESPRPTPSATPSQTPSASPTPSKKPSPSPTPSKKPEKSPEQKEKEKRDAIIKEAKKHLGVKYRWGGTSPKTGWDCSGYTQYVYGKNGIDLPRNTSAQRNAGTVVSAKNAKPGDLVWVPGHIGIVSETKGMMYDAGSSRTNTSKRSYDWMVKRGAVFIRVV</sequence>
<dbReference type="EMBL" id="DYUK01000036">
    <property type="protein sequence ID" value="HJG79106.1"/>
    <property type="molecule type" value="Genomic_DNA"/>
</dbReference>
<dbReference type="SUPFAM" id="SSF54001">
    <property type="entry name" value="Cysteine proteinases"/>
    <property type="match status" value="1"/>
</dbReference>
<dbReference type="SMART" id="SM00701">
    <property type="entry name" value="PGRP"/>
    <property type="match status" value="1"/>
</dbReference>
<dbReference type="InterPro" id="IPR000064">
    <property type="entry name" value="NLP_P60_dom"/>
</dbReference>
<feature type="domain" description="NlpC/P60" evidence="8">
    <location>
        <begin position="824"/>
        <end position="940"/>
    </location>
</feature>
<reference evidence="9" key="1">
    <citation type="journal article" date="2021" name="PeerJ">
        <title>Extensive microbial diversity within the chicken gut microbiome revealed by metagenomics and culture.</title>
        <authorList>
            <person name="Gilroy R."/>
            <person name="Ravi A."/>
            <person name="Getino M."/>
            <person name="Pursley I."/>
            <person name="Horton D.L."/>
            <person name="Alikhan N.F."/>
            <person name="Baker D."/>
            <person name="Gharbi K."/>
            <person name="Hall N."/>
            <person name="Watson M."/>
            <person name="Adriaenssens E.M."/>
            <person name="Foster-Nyarko E."/>
            <person name="Jarju S."/>
            <person name="Secka A."/>
            <person name="Antonio M."/>
            <person name="Oren A."/>
            <person name="Chaudhuri R.R."/>
            <person name="La Ragione R."/>
            <person name="Hildebrand F."/>
            <person name="Pallen M.J."/>
        </authorList>
    </citation>
    <scope>NUCLEOTIDE SEQUENCE</scope>
    <source>
        <strain evidence="9">ChiGjej5B5-7349</strain>
    </source>
</reference>
<dbReference type="PANTHER" id="PTHR11022:SF41">
    <property type="entry name" value="PEPTIDOGLYCAN-RECOGNITION PROTEIN LC-RELATED"/>
    <property type="match status" value="1"/>
</dbReference>
<accession>A0A921SMR9</accession>
<gene>
    <name evidence="9" type="ORF">K8V08_01700</name>
</gene>
<evidence type="ECO:0000259" key="8">
    <source>
        <dbReference type="PROSITE" id="PS51935"/>
    </source>
</evidence>
<feature type="region of interest" description="Disordered" evidence="6">
    <location>
        <begin position="106"/>
        <end position="181"/>
    </location>
</feature>
<keyword evidence="3" id="KW-0645">Protease</keyword>
<dbReference type="Gene3D" id="3.40.80.10">
    <property type="entry name" value="Peptidoglycan recognition protein-like"/>
    <property type="match status" value="1"/>
</dbReference>
<feature type="compositionally biased region" description="Low complexity" evidence="6">
    <location>
        <begin position="55"/>
        <end position="66"/>
    </location>
</feature>
<dbReference type="SMART" id="SM00644">
    <property type="entry name" value="Ami_2"/>
    <property type="match status" value="1"/>
</dbReference>
<name>A0A921SMR9_9MICO</name>
<dbReference type="AlphaFoldDB" id="A0A921SMR9"/>
<evidence type="ECO:0000256" key="3">
    <source>
        <dbReference type="ARBA" id="ARBA00022670"/>
    </source>
</evidence>
<feature type="compositionally biased region" description="Pro residues" evidence="6">
    <location>
        <begin position="802"/>
        <end position="812"/>
    </location>
</feature>
<dbReference type="Pfam" id="PF01510">
    <property type="entry name" value="Amidase_2"/>
    <property type="match status" value="1"/>
</dbReference>
<dbReference type="Gene3D" id="3.90.1720.10">
    <property type="entry name" value="endopeptidase domain like (from Nostoc punctiforme)"/>
    <property type="match status" value="1"/>
</dbReference>
<evidence type="ECO:0000256" key="4">
    <source>
        <dbReference type="ARBA" id="ARBA00022801"/>
    </source>
</evidence>
<dbReference type="InterPro" id="IPR038765">
    <property type="entry name" value="Papain-like_cys_pep_sf"/>
</dbReference>
<feature type="region of interest" description="Disordered" evidence="6">
    <location>
        <begin position="715"/>
        <end position="827"/>
    </location>
</feature>
<evidence type="ECO:0000313" key="9">
    <source>
        <dbReference type="EMBL" id="HJG79106.1"/>
    </source>
</evidence>
<feature type="signal peptide" evidence="7">
    <location>
        <begin position="1"/>
        <end position="30"/>
    </location>
</feature>
<feature type="compositionally biased region" description="Acidic residues" evidence="6">
    <location>
        <begin position="735"/>
        <end position="746"/>
    </location>
</feature>
<feature type="compositionally biased region" description="Acidic residues" evidence="6">
    <location>
        <begin position="285"/>
        <end position="296"/>
    </location>
</feature>
<evidence type="ECO:0000256" key="6">
    <source>
        <dbReference type="SAM" id="MobiDB-lite"/>
    </source>
</evidence>
<dbReference type="Proteomes" id="UP000784435">
    <property type="component" value="Unassembled WGS sequence"/>
</dbReference>
<dbReference type="InterPro" id="IPR036505">
    <property type="entry name" value="Amidase/PGRP_sf"/>
</dbReference>
<comment type="similarity">
    <text evidence="1">Belongs to the peptidase C40 family.</text>
</comment>